<sequence length="102" mass="11424">MMFFINVLQAALVSTFALTDPELAAPEPDEATEDIVERRTLECTMSGETPTSRQWAYVSDTSDPDRCVRWVTGGTAPKNFPSCHERARNELGCRYVETIPQP</sequence>
<evidence type="ECO:0000313" key="2">
    <source>
        <dbReference type="EMBL" id="MCY1013194.1"/>
    </source>
</evidence>
<dbReference type="RefSeq" id="WP_267776942.1">
    <property type="nucleotide sequence ID" value="NZ_JAPNKE010000002.1"/>
</dbReference>
<keyword evidence="3" id="KW-1185">Reference proteome</keyword>
<comment type="caution">
    <text evidence="2">The sequence shown here is derived from an EMBL/GenBank/DDBJ whole genome shotgun (WGS) entry which is preliminary data.</text>
</comment>
<evidence type="ECO:0008006" key="4">
    <source>
        <dbReference type="Google" id="ProtNLM"/>
    </source>
</evidence>
<protein>
    <recommendedName>
        <fullName evidence="4">Ig-like domain-containing protein</fullName>
    </recommendedName>
</protein>
<evidence type="ECO:0000256" key="1">
    <source>
        <dbReference type="SAM" id="SignalP"/>
    </source>
</evidence>
<dbReference type="Proteomes" id="UP001150924">
    <property type="component" value="Unassembled WGS sequence"/>
</dbReference>
<reference evidence="2" key="1">
    <citation type="submission" date="2022-11" db="EMBL/GenBank/DDBJ databases">
        <title>Minimal conservation of predation-associated metabolite biosynthetic gene clusters underscores biosynthetic potential of Myxococcota including descriptions for ten novel species: Archangium lansinium sp. nov., Myxococcus landrumus sp. nov., Nannocystis bai.</title>
        <authorList>
            <person name="Ahearne A."/>
            <person name="Stevens C."/>
            <person name="Phillips K."/>
        </authorList>
    </citation>
    <scope>NUCLEOTIDE SEQUENCE</scope>
    <source>
        <strain evidence="2">Na p29</strain>
    </source>
</reference>
<evidence type="ECO:0000313" key="3">
    <source>
        <dbReference type="Proteomes" id="UP001150924"/>
    </source>
</evidence>
<proteinExistence type="predicted"/>
<feature type="chain" id="PRO_5040931213" description="Ig-like domain-containing protein" evidence="1">
    <location>
        <begin position="20"/>
        <end position="102"/>
    </location>
</feature>
<dbReference type="EMBL" id="JAPNKE010000002">
    <property type="protein sequence ID" value="MCY1013194.1"/>
    <property type="molecule type" value="Genomic_DNA"/>
</dbReference>
<dbReference type="AlphaFoldDB" id="A0A9X3F229"/>
<accession>A0A9X3F229</accession>
<organism evidence="2 3">
    <name type="scientific">Nannocystis pusilla</name>
    <dbReference type="NCBI Taxonomy" id="889268"/>
    <lineage>
        <taxon>Bacteria</taxon>
        <taxon>Pseudomonadati</taxon>
        <taxon>Myxococcota</taxon>
        <taxon>Polyangia</taxon>
        <taxon>Nannocystales</taxon>
        <taxon>Nannocystaceae</taxon>
        <taxon>Nannocystis</taxon>
    </lineage>
</organism>
<gene>
    <name evidence="2" type="ORF">OV079_48230</name>
</gene>
<name>A0A9X3F229_9BACT</name>
<feature type="signal peptide" evidence="1">
    <location>
        <begin position="1"/>
        <end position="19"/>
    </location>
</feature>
<keyword evidence="1" id="KW-0732">Signal</keyword>